<feature type="transmembrane region" description="Helical" evidence="8">
    <location>
        <begin position="190"/>
        <end position="208"/>
    </location>
</feature>
<dbReference type="Proteomes" id="UP001161064">
    <property type="component" value="Unassembled WGS sequence"/>
</dbReference>
<sequence>MAYSSFCTRVGAILTDQIAKSATDVSPAKTGAMIFIIATVVLDMLAIGMIVPIMPRLVESYFTDVTSAAHAFGLSMTLWALLQFFMSPVLGAMSDQFGRRPVILVSCLGLGLSYFASAWAPTFLAFLAARVISGATAGNISAANAYVADVTLPAERAKAFGMLGAAFGVGFTFGPAMGGLLGAIDVRLPLIVAGFLCFINAAYGFFVLPESHKLENRTVFNWGKANPVGALAVFKGQPYLYALIPVYGLFALAQNVFPSAFVLYAEHRYHFSTIETGATMAVSSTLMILAQLFIVQRVVGRLGERRSLMIALLFGMTGFALYGLAPTPILFWASMPVMTMWALFNPSIQSLMTQRVSADAQGQLQGGLASLMAMMGIFAPNLYTSLFAMGISMQWPGGIDLGIDLPGAPFLAASFFLAIALAITLLVVRRGPGSGKPL</sequence>
<evidence type="ECO:0000256" key="1">
    <source>
        <dbReference type="ARBA" id="ARBA00003279"/>
    </source>
</evidence>
<feature type="transmembrane region" description="Helical" evidence="8">
    <location>
        <begin position="102"/>
        <end position="120"/>
    </location>
</feature>
<keyword evidence="5 8" id="KW-0812">Transmembrane</keyword>
<evidence type="ECO:0000256" key="6">
    <source>
        <dbReference type="ARBA" id="ARBA00022989"/>
    </source>
</evidence>
<dbReference type="PROSITE" id="PS00216">
    <property type="entry name" value="SUGAR_TRANSPORT_1"/>
    <property type="match status" value="1"/>
</dbReference>
<feature type="transmembrane region" description="Helical" evidence="8">
    <location>
        <begin position="408"/>
        <end position="428"/>
    </location>
</feature>
<feature type="transmembrane region" description="Helical" evidence="8">
    <location>
        <begin position="30"/>
        <end position="51"/>
    </location>
</feature>
<dbReference type="InterPro" id="IPR020846">
    <property type="entry name" value="MFS_dom"/>
</dbReference>
<accession>A0ABQ4PXI9</accession>
<name>A0ABQ4PXI9_9PROT</name>
<proteinExistence type="inferred from homology"/>
<evidence type="ECO:0000313" key="10">
    <source>
        <dbReference type="EMBL" id="GIU67733.1"/>
    </source>
</evidence>
<protein>
    <submittedName>
        <fullName evidence="10">Tetracycline resistance MFS efflux pump</fullName>
    </submittedName>
</protein>
<comment type="function">
    <text evidence="1">Resistance to tetracycline by an active tetracycline efflux. This is an energy-dependent process that decreases the accumulation of the antibiotic in whole cells. This protein functions as a metal-tetracycline/H(+) antiporter.</text>
</comment>
<feature type="transmembrane region" description="Helical" evidence="8">
    <location>
        <begin position="277"/>
        <end position="295"/>
    </location>
</feature>
<feature type="transmembrane region" description="Helical" evidence="8">
    <location>
        <begin position="239"/>
        <end position="257"/>
    </location>
</feature>
<dbReference type="PANTHER" id="PTHR23504:SF15">
    <property type="entry name" value="MAJOR FACILITATOR SUPERFAMILY (MFS) PROFILE DOMAIN-CONTAINING PROTEIN"/>
    <property type="match status" value="1"/>
</dbReference>
<keyword evidence="6 8" id="KW-1133">Transmembrane helix</keyword>
<dbReference type="InterPro" id="IPR001958">
    <property type="entry name" value="Tet-R_TetA/multi-R_MdtG-like"/>
</dbReference>
<feature type="transmembrane region" description="Helical" evidence="8">
    <location>
        <begin position="126"/>
        <end position="147"/>
    </location>
</feature>
<dbReference type="Gene3D" id="1.20.1250.20">
    <property type="entry name" value="MFS general substrate transporter like domains"/>
    <property type="match status" value="1"/>
</dbReference>
<dbReference type="PROSITE" id="PS50850">
    <property type="entry name" value="MFS"/>
    <property type="match status" value="1"/>
</dbReference>
<evidence type="ECO:0000256" key="7">
    <source>
        <dbReference type="ARBA" id="ARBA00023136"/>
    </source>
</evidence>
<evidence type="ECO:0000256" key="8">
    <source>
        <dbReference type="SAM" id="Phobius"/>
    </source>
</evidence>
<reference evidence="10" key="2">
    <citation type="journal article" date="2023" name="ISME Commun">
        <title>Characterization of a bloom-associated alphaproteobacterial lineage, 'Candidatus Phycosocius': insights into freshwater algal-bacterial interactions.</title>
        <authorList>
            <person name="Tanabe Y."/>
            <person name="Yamaguchi H."/>
            <person name="Yoshida M."/>
            <person name="Kai A."/>
            <person name="Okazaki Y."/>
        </authorList>
    </citation>
    <scope>NUCLEOTIDE SEQUENCE</scope>
    <source>
        <strain evidence="10">BOTRYCO-1</strain>
    </source>
</reference>
<feature type="transmembrane region" description="Helical" evidence="8">
    <location>
        <begin position="71"/>
        <end position="90"/>
    </location>
</feature>
<feature type="transmembrane region" description="Helical" evidence="8">
    <location>
        <begin position="330"/>
        <end position="348"/>
    </location>
</feature>
<keyword evidence="4" id="KW-0813">Transport</keyword>
<feature type="transmembrane region" description="Helical" evidence="8">
    <location>
        <begin position="159"/>
        <end position="184"/>
    </location>
</feature>
<evidence type="ECO:0000256" key="5">
    <source>
        <dbReference type="ARBA" id="ARBA00022692"/>
    </source>
</evidence>
<organism evidence="10 11">
    <name type="scientific">Candidatus Phycosocius spiralis</name>
    <dbReference type="NCBI Taxonomy" id="2815099"/>
    <lineage>
        <taxon>Bacteria</taxon>
        <taxon>Pseudomonadati</taxon>
        <taxon>Pseudomonadota</taxon>
        <taxon>Alphaproteobacteria</taxon>
        <taxon>Caulobacterales</taxon>
        <taxon>Caulobacterales incertae sedis</taxon>
        <taxon>Candidatus Phycosocius</taxon>
    </lineage>
</organism>
<evidence type="ECO:0000256" key="4">
    <source>
        <dbReference type="ARBA" id="ARBA00022448"/>
    </source>
</evidence>
<keyword evidence="7 8" id="KW-0472">Membrane</keyword>
<dbReference type="PANTHER" id="PTHR23504">
    <property type="entry name" value="MAJOR FACILITATOR SUPERFAMILY DOMAIN-CONTAINING PROTEIN 10"/>
    <property type="match status" value="1"/>
</dbReference>
<reference evidence="10" key="1">
    <citation type="submission" date="2021-05" db="EMBL/GenBank/DDBJ databases">
        <authorList>
            <person name="Tanabe Y."/>
        </authorList>
    </citation>
    <scope>NUCLEOTIDE SEQUENCE</scope>
    <source>
        <strain evidence="10">BOTRYCO-1</strain>
    </source>
</reference>
<feature type="domain" description="Major facilitator superfamily (MFS) profile" evidence="9">
    <location>
        <begin position="32"/>
        <end position="432"/>
    </location>
</feature>
<dbReference type="InterPro" id="IPR011701">
    <property type="entry name" value="MFS"/>
</dbReference>
<comment type="caution">
    <text evidence="10">The sequence shown here is derived from an EMBL/GenBank/DDBJ whole genome shotgun (WGS) entry which is preliminary data.</text>
</comment>
<comment type="subcellular location">
    <subcellularLocation>
        <location evidence="2">Membrane</location>
        <topology evidence="2">Multi-pass membrane protein</topology>
    </subcellularLocation>
</comment>
<evidence type="ECO:0000313" key="11">
    <source>
        <dbReference type="Proteomes" id="UP001161064"/>
    </source>
</evidence>
<feature type="transmembrane region" description="Helical" evidence="8">
    <location>
        <begin position="307"/>
        <end position="324"/>
    </location>
</feature>
<comment type="similarity">
    <text evidence="3">Belongs to the major facilitator superfamily. TCR/Tet family.</text>
</comment>
<evidence type="ECO:0000256" key="2">
    <source>
        <dbReference type="ARBA" id="ARBA00004141"/>
    </source>
</evidence>
<evidence type="ECO:0000256" key="3">
    <source>
        <dbReference type="ARBA" id="ARBA00007520"/>
    </source>
</evidence>
<feature type="transmembrane region" description="Helical" evidence="8">
    <location>
        <begin position="368"/>
        <end position="388"/>
    </location>
</feature>
<dbReference type="SUPFAM" id="SSF103473">
    <property type="entry name" value="MFS general substrate transporter"/>
    <property type="match status" value="1"/>
</dbReference>
<dbReference type="InterPro" id="IPR005829">
    <property type="entry name" value="Sugar_transporter_CS"/>
</dbReference>
<gene>
    <name evidence="10" type="primary">tetA</name>
    <name evidence="10" type="ORF">PsB1_1887</name>
</gene>
<keyword evidence="11" id="KW-1185">Reference proteome</keyword>
<dbReference type="PRINTS" id="PR01035">
    <property type="entry name" value="TCRTETA"/>
</dbReference>
<evidence type="ECO:0000259" key="9">
    <source>
        <dbReference type="PROSITE" id="PS50850"/>
    </source>
</evidence>
<dbReference type="Pfam" id="PF07690">
    <property type="entry name" value="MFS_1"/>
    <property type="match status" value="1"/>
</dbReference>
<dbReference type="EMBL" id="BPFZ01000013">
    <property type="protein sequence ID" value="GIU67733.1"/>
    <property type="molecule type" value="Genomic_DNA"/>
</dbReference>
<dbReference type="InterPro" id="IPR036259">
    <property type="entry name" value="MFS_trans_sf"/>
</dbReference>